<organism evidence="1 2">
    <name type="scientific">Marinilabilia salmonicolor</name>
    <dbReference type="NCBI Taxonomy" id="989"/>
    <lineage>
        <taxon>Bacteria</taxon>
        <taxon>Pseudomonadati</taxon>
        <taxon>Bacteroidota</taxon>
        <taxon>Bacteroidia</taxon>
        <taxon>Marinilabiliales</taxon>
        <taxon>Marinilabiliaceae</taxon>
        <taxon>Marinilabilia</taxon>
    </lineage>
</organism>
<dbReference type="Proteomes" id="UP000252733">
    <property type="component" value="Unassembled WGS sequence"/>
</dbReference>
<sequence length="56" mass="6633">MSEIIKVFGKDIDLELIEYHLYMMRKELEDYAGKANHIYTSIKTTENKTILKVILK</sequence>
<name>A0A368VG74_9BACT</name>
<accession>A0A368VG74</accession>
<evidence type="ECO:0000313" key="1">
    <source>
        <dbReference type="EMBL" id="RCW38674.1"/>
    </source>
</evidence>
<protein>
    <submittedName>
        <fullName evidence="1">Uncharacterized protein</fullName>
    </submittedName>
</protein>
<comment type="caution">
    <text evidence="1">The sequence shown here is derived from an EMBL/GenBank/DDBJ whole genome shotgun (WGS) entry which is preliminary data.</text>
</comment>
<keyword evidence="2" id="KW-1185">Reference proteome</keyword>
<dbReference type="AlphaFoldDB" id="A0A368VG74"/>
<gene>
    <name evidence="1" type="ORF">DFO77_103144</name>
</gene>
<evidence type="ECO:0000313" key="2">
    <source>
        <dbReference type="Proteomes" id="UP000252733"/>
    </source>
</evidence>
<dbReference type="EMBL" id="QPIZ01000003">
    <property type="protein sequence ID" value="RCW38674.1"/>
    <property type="molecule type" value="Genomic_DNA"/>
</dbReference>
<dbReference type="RefSeq" id="WP_181872037.1">
    <property type="nucleotide sequence ID" value="NZ_QPIZ01000003.1"/>
</dbReference>
<proteinExistence type="predicted"/>
<reference evidence="1 2" key="1">
    <citation type="submission" date="2018-07" db="EMBL/GenBank/DDBJ databases">
        <title>Freshwater and sediment microbial communities from various areas in North America, analyzing microbe dynamics in response to fracking.</title>
        <authorList>
            <person name="Lamendella R."/>
        </authorList>
    </citation>
    <scope>NUCLEOTIDE SEQUENCE [LARGE SCALE GENOMIC DNA]</scope>
    <source>
        <strain evidence="1 2">160A</strain>
    </source>
</reference>